<evidence type="ECO:0000256" key="1">
    <source>
        <dbReference type="ARBA" id="ARBA00023015"/>
    </source>
</evidence>
<evidence type="ECO:0000259" key="5">
    <source>
        <dbReference type="PROSITE" id="PS50977"/>
    </source>
</evidence>
<protein>
    <submittedName>
        <fullName evidence="6">TetR/AcrR family transcriptional regulator</fullName>
    </submittedName>
</protein>
<dbReference type="PANTHER" id="PTHR30055:SF234">
    <property type="entry name" value="HTH-TYPE TRANSCRIPTIONAL REGULATOR BETI"/>
    <property type="match status" value="1"/>
</dbReference>
<dbReference type="EMBL" id="QQNB01000002">
    <property type="protein sequence ID" value="RDE06041.1"/>
    <property type="molecule type" value="Genomic_DNA"/>
</dbReference>
<evidence type="ECO:0000313" key="7">
    <source>
        <dbReference type="Proteomes" id="UP000253918"/>
    </source>
</evidence>
<dbReference type="InterPro" id="IPR050109">
    <property type="entry name" value="HTH-type_TetR-like_transc_reg"/>
</dbReference>
<keyword evidence="3" id="KW-0804">Transcription</keyword>
<reference evidence="6 7" key="1">
    <citation type="submission" date="2018-07" db="EMBL/GenBank/DDBJ databases">
        <title>a novel species of Sphingomonas isolated from the rhizosphere soil of Araceae plant.</title>
        <authorList>
            <person name="Zhiyong W."/>
            <person name="Qinglan Z."/>
            <person name="Zhiwei F."/>
            <person name="Ding X."/>
            <person name="Gejiao W."/>
            <person name="Shixue Z."/>
        </authorList>
    </citation>
    <scope>NUCLEOTIDE SEQUENCE [LARGE SCALE GENOMIC DNA]</scope>
    <source>
        <strain evidence="6 7">WZY 27</strain>
    </source>
</reference>
<organism evidence="6 7">
    <name type="scientific">Sphingomonas aracearum</name>
    <dbReference type="NCBI Taxonomy" id="2283317"/>
    <lineage>
        <taxon>Bacteria</taxon>
        <taxon>Pseudomonadati</taxon>
        <taxon>Pseudomonadota</taxon>
        <taxon>Alphaproteobacteria</taxon>
        <taxon>Sphingomonadales</taxon>
        <taxon>Sphingomonadaceae</taxon>
        <taxon>Sphingomonas</taxon>
    </lineage>
</organism>
<proteinExistence type="predicted"/>
<keyword evidence="2 4" id="KW-0238">DNA-binding</keyword>
<evidence type="ECO:0000256" key="3">
    <source>
        <dbReference type="ARBA" id="ARBA00023163"/>
    </source>
</evidence>
<dbReference type="InterPro" id="IPR001647">
    <property type="entry name" value="HTH_TetR"/>
</dbReference>
<accession>A0A369W1V6</accession>
<evidence type="ECO:0000256" key="2">
    <source>
        <dbReference type="ARBA" id="ARBA00023125"/>
    </source>
</evidence>
<dbReference type="OrthoDB" id="9795011at2"/>
<evidence type="ECO:0000256" key="4">
    <source>
        <dbReference type="PROSITE-ProRule" id="PRU00335"/>
    </source>
</evidence>
<dbReference type="PANTHER" id="PTHR30055">
    <property type="entry name" value="HTH-TYPE TRANSCRIPTIONAL REGULATOR RUTR"/>
    <property type="match status" value="1"/>
</dbReference>
<dbReference type="Pfam" id="PF21597">
    <property type="entry name" value="TetR_C_43"/>
    <property type="match status" value="1"/>
</dbReference>
<gene>
    <name evidence="6" type="ORF">DVW87_12805</name>
</gene>
<dbReference type="Gene3D" id="1.10.357.10">
    <property type="entry name" value="Tetracycline Repressor, domain 2"/>
    <property type="match status" value="1"/>
</dbReference>
<dbReference type="PRINTS" id="PR00455">
    <property type="entry name" value="HTHTETR"/>
</dbReference>
<feature type="domain" description="HTH tetR-type" evidence="5">
    <location>
        <begin position="9"/>
        <end position="68"/>
    </location>
</feature>
<dbReference type="GO" id="GO:0000976">
    <property type="term" value="F:transcription cis-regulatory region binding"/>
    <property type="evidence" value="ECO:0007669"/>
    <property type="project" value="TreeGrafter"/>
</dbReference>
<dbReference type="SUPFAM" id="SSF46689">
    <property type="entry name" value="Homeodomain-like"/>
    <property type="match status" value="1"/>
</dbReference>
<dbReference type="PROSITE" id="PS50977">
    <property type="entry name" value="HTH_TETR_2"/>
    <property type="match status" value="1"/>
</dbReference>
<dbReference type="SUPFAM" id="SSF48498">
    <property type="entry name" value="Tetracyclin repressor-like, C-terminal domain"/>
    <property type="match status" value="1"/>
</dbReference>
<dbReference type="RefSeq" id="WP_114688110.1">
    <property type="nucleotide sequence ID" value="NZ_QQNB01000002.1"/>
</dbReference>
<dbReference type="AlphaFoldDB" id="A0A369W1V6"/>
<evidence type="ECO:0000313" key="6">
    <source>
        <dbReference type="EMBL" id="RDE06041.1"/>
    </source>
</evidence>
<dbReference type="InterPro" id="IPR049445">
    <property type="entry name" value="TetR_SbtR-like_C"/>
</dbReference>
<dbReference type="InterPro" id="IPR009057">
    <property type="entry name" value="Homeodomain-like_sf"/>
</dbReference>
<sequence length="181" mass="19993">MQSIRKDVVRNRAELLATAEAVMADHGVLVGLSVIARAAGVGQGTLYRHFPDRQTLLLALIDRTLKRLEVFASAQQGVNGLFLFLRFCANHAREHAALADYRRVVDEGHQDMKAARDRFVAIVEPLLHRAVEAGLCRPDLTINDIEAVLCMFNALSPDASWAEAPSLDRVLELVTGGLQRR</sequence>
<keyword evidence="7" id="KW-1185">Reference proteome</keyword>
<name>A0A369W1V6_9SPHN</name>
<dbReference type="InterPro" id="IPR036271">
    <property type="entry name" value="Tet_transcr_reg_TetR-rel_C_sf"/>
</dbReference>
<comment type="caution">
    <text evidence="6">The sequence shown here is derived from an EMBL/GenBank/DDBJ whole genome shotgun (WGS) entry which is preliminary data.</text>
</comment>
<keyword evidence="1" id="KW-0805">Transcription regulation</keyword>
<dbReference type="GO" id="GO:0003700">
    <property type="term" value="F:DNA-binding transcription factor activity"/>
    <property type="evidence" value="ECO:0007669"/>
    <property type="project" value="TreeGrafter"/>
</dbReference>
<feature type="DNA-binding region" description="H-T-H motif" evidence="4">
    <location>
        <begin position="31"/>
        <end position="50"/>
    </location>
</feature>
<dbReference type="Proteomes" id="UP000253918">
    <property type="component" value="Unassembled WGS sequence"/>
</dbReference>
<dbReference type="Pfam" id="PF00440">
    <property type="entry name" value="TetR_N"/>
    <property type="match status" value="1"/>
</dbReference>